<organism evidence="2 3">
    <name type="scientific">Sporosarcina soli</name>
    <dbReference type="NCBI Taxonomy" id="334736"/>
    <lineage>
        <taxon>Bacteria</taxon>
        <taxon>Bacillati</taxon>
        <taxon>Bacillota</taxon>
        <taxon>Bacilli</taxon>
        <taxon>Bacillales</taxon>
        <taxon>Caryophanaceae</taxon>
        <taxon>Sporosarcina</taxon>
    </lineage>
</organism>
<gene>
    <name evidence="2" type="ORF">ACFPRA_18215</name>
</gene>
<proteinExistence type="predicted"/>
<feature type="domain" description="Glyoxalase-like" evidence="1">
    <location>
        <begin position="29"/>
        <end position="216"/>
    </location>
</feature>
<evidence type="ECO:0000313" key="3">
    <source>
        <dbReference type="Proteomes" id="UP001596109"/>
    </source>
</evidence>
<dbReference type="InterPro" id="IPR029068">
    <property type="entry name" value="Glyas_Bleomycin-R_OHBP_Dase"/>
</dbReference>
<dbReference type="Gene3D" id="3.10.180.10">
    <property type="entry name" value="2,3-Dihydroxybiphenyl 1,2-Dioxygenase, domain 1"/>
    <property type="match status" value="1"/>
</dbReference>
<dbReference type="Pfam" id="PF13468">
    <property type="entry name" value="Glyoxalase_3"/>
    <property type="match status" value="1"/>
</dbReference>
<dbReference type="RefSeq" id="WP_381437875.1">
    <property type="nucleotide sequence ID" value="NZ_JBHSNO010000009.1"/>
</dbReference>
<accession>A0ABW0TQS5</accession>
<dbReference type="EMBL" id="JBHSNO010000009">
    <property type="protein sequence ID" value="MFC5590840.1"/>
    <property type="molecule type" value="Genomic_DNA"/>
</dbReference>
<keyword evidence="3" id="KW-1185">Reference proteome</keyword>
<comment type="caution">
    <text evidence="2">The sequence shown here is derived from an EMBL/GenBank/DDBJ whole genome shotgun (WGS) entry which is preliminary data.</text>
</comment>
<dbReference type="PANTHER" id="PTHR40265">
    <property type="entry name" value="BLL2707 PROTEIN"/>
    <property type="match status" value="1"/>
</dbReference>
<reference evidence="3" key="1">
    <citation type="journal article" date="2019" name="Int. J. Syst. Evol. Microbiol.">
        <title>The Global Catalogue of Microorganisms (GCM) 10K type strain sequencing project: providing services to taxonomists for standard genome sequencing and annotation.</title>
        <authorList>
            <consortium name="The Broad Institute Genomics Platform"/>
            <consortium name="The Broad Institute Genome Sequencing Center for Infectious Disease"/>
            <person name="Wu L."/>
            <person name="Ma J."/>
        </authorList>
    </citation>
    <scope>NUCLEOTIDE SEQUENCE [LARGE SCALE GENOMIC DNA]</scope>
    <source>
        <strain evidence="3">CGMCC 4.1434</strain>
    </source>
</reference>
<protein>
    <submittedName>
        <fullName evidence="2">VOC family protein</fullName>
    </submittedName>
</protein>
<name>A0ABW0TQS5_9BACL</name>
<dbReference type="InterPro" id="IPR025870">
    <property type="entry name" value="Glyoxalase-like_dom"/>
</dbReference>
<evidence type="ECO:0000313" key="2">
    <source>
        <dbReference type="EMBL" id="MFC5590840.1"/>
    </source>
</evidence>
<evidence type="ECO:0000259" key="1">
    <source>
        <dbReference type="Pfam" id="PF13468"/>
    </source>
</evidence>
<dbReference type="Proteomes" id="UP001596109">
    <property type="component" value="Unassembled WGS sequence"/>
</dbReference>
<dbReference type="PANTHER" id="PTHR40265:SF1">
    <property type="entry name" value="GLYOXALASE-LIKE DOMAIN-CONTAINING PROTEIN"/>
    <property type="match status" value="1"/>
</dbReference>
<sequence>MDEPFKPAVEPQAFLTKKLVERRGSVMKLDHVVYFTEKDLSQIVDGQRGEGRHAIIGGRHEKWGTYNALLYMKNAYVEWLAVEHSEIAKEAHLPLIDLLLTDLQEGEGWGAICLSVEGIERFNEEIENKGFRTSGVLDAQRRTVDGQLLKWKLLFVEQSISAELPYPFFIEWEEPEENRTARLKAEGSLSPENERLAIQECIFHVEDPLKETAEWAILLSQKVGDAHQIALPNVTLKFVEHQVKNDRLADVVIGQAER</sequence>